<dbReference type="PANTHER" id="PTHR22028">
    <property type="entry name" value="SFI1 SPINDLE BODY DOMAIN-CONTAINING PROTEIN-RELATED"/>
    <property type="match status" value="1"/>
</dbReference>
<dbReference type="Proteomes" id="UP000077115">
    <property type="component" value="Unassembled WGS sequence"/>
</dbReference>
<dbReference type="PANTHER" id="PTHR22028:SF9">
    <property type="entry name" value="SFI1 SPINDLE BODY DOMAIN-CONTAINING PROTEIN"/>
    <property type="match status" value="1"/>
</dbReference>
<protein>
    <recommendedName>
        <fullName evidence="3">Sfi1 spindle body domain-containing protein</fullName>
    </recommendedName>
</protein>
<gene>
    <name evidence="1" type="ORF">BDEG_20164</name>
</gene>
<sequence>MVKPASIAIHSNPILSRQQSNLTVADVPVDHVQDTSFQLDVLGTNIWKSQIASIEPVNVHPLNLDHTNHLDLSNAPLEDMFPVHNVTCPNPYSPVHVEDRTEQLSIDDACATACINYDEKTIFVDDDTVESSTTNSTNMHLKRIYLKVWRLDTLACRIISQKTLLLLRHCFRRWIHSTVTPSTHQIRQLPTNVETFGHEDWRLNIRATVHFKFALYGKVWAGWTLFVKERKRQKYLEMQAISYDNESRLGMALQAWKMYSQHRFAHRRLKMMVLSKHWKLVLLKKFQIWSDRFKKQRLVKFNNSIASRVRIKNLEAKCVKLWRLALDRRLEYRHKSITAGIHATQRILKWAFLKWRLRLFDREQHLSQEKTAVWFDQCRVARVAFRCWYIKSDRAIKAGHFQIRIERAFHRHLITTKWLVWRLQFNQKKLVKLRISAFASMFEKDAKLKVFRCLTSLVSMRASAEKFSNLQLIKSVFNKWALKAIHIKTKKDEIAMVPGVSHYNSKLQCRGFHSWLFLFRSYKLQKTMKQRASNHYQSITCRKILNAFSQHARFCKQKAKLDSIAATFLNQSRIARYFLMWIRFKEHSELERRKLKHAIEFRQNKMIWRVWSTFVKNVQICKQQHEQRIMVESYYNKVLAQKMLCLWVLYTRLESKKKVHQVHATRFRYFSMMHGAFQFWHKRHIGKRQQLMHWRFAIAHHDRTVALRHLRAWNVYTKECNLLRYRIDLFQYQRELKIKLLFFGIWQNCILEIKDCSEIVESVRLLRQTTWLRKTMATWITWTHIRAFHKRKENELCADWITNKSIDLLCKYVKKWKQVYQMRVHWAELDSSAQQAYRARYQHTAWGIWRRYYKHMVWIKVTDSMQSKFRQKHLLIKTFKVWMHSRSNWRGLYYLSHVHPITFWAVSLLRKVFVTWRNEVDRQKLFKKRLENAREWHGQELISEGMRLLLQVEQRERADRLSAIAFQDRPAWSNYQWKLASKYGRRWRINSYLASRQRGSSDFNLYCRERLLHSSAQDLAHQLLILPKYTLQSTTSELDFQTIQQSTNSVDDGENFTTDLPLVCADTGKKDYSAPRYPELIKCRQRPKPREPDFLFDAVSCQFVRTNPLVDTSNSTTAVASDSPSVTNELPTVCKSLLVDTESSSTQLVASQPTIISEPITAPQPVQSPSLTALELEDIGEMISIYEAQQTKYAQVVAQLVLFEKALERYLDGDQAVLSDPSFGCSTVLSLFDQIKHLKQSKYSFEKKAYTMRSSVTLLLQRVRSATRNRMNQC</sequence>
<proteinExistence type="predicted"/>
<dbReference type="GO" id="GO:0019902">
    <property type="term" value="F:phosphatase binding"/>
    <property type="evidence" value="ECO:0007669"/>
    <property type="project" value="TreeGrafter"/>
</dbReference>
<reference evidence="1 2" key="2">
    <citation type="submission" date="2016-05" db="EMBL/GenBank/DDBJ databases">
        <title>Lineage-specific infection strategies underlie the spectrum of fungal disease in amphibians.</title>
        <authorList>
            <person name="Cuomo C.A."/>
            <person name="Farrer R.A."/>
            <person name="James T."/>
            <person name="Longcore J."/>
            <person name="Birren B."/>
        </authorList>
    </citation>
    <scope>NUCLEOTIDE SEQUENCE [LARGE SCALE GENOMIC DNA]</scope>
    <source>
        <strain evidence="1 2">JEL423</strain>
    </source>
</reference>
<organism evidence="1 2">
    <name type="scientific">Batrachochytrium dendrobatidis (strain JEL423)</name>
    <dbReference type="NCBI Taxonomy" id="403673"/>
    <lineage>
        <taxon>Eukaryota</taxon>
        <taxon>Fungi</taxon>
        <taxon>Fungi incertae sedis</taxon>
        <taxon>Chytridiomycota</taxon>
        <taxon>Chytridiomycota incertae sedis</taxon>
        <taxon>Chytridiomycetes</taxon>
        <taxon>Rhizophydiales</taxon>
        <taxon>Rhizophydiales incertae sedis</taxon>
        <taxon>Batrachochytrium</taxon>
    </lineage>
</organism>
<accession>A0A177W895</accession>
<evidence type="ECO:0000313" key="2">
    <source>
        <dbReference type="Proteomes" id="UP000077115"/>
    </source>
</evidence>
<evidence type="ECO:0008006" key="3">
    <source>
        <dbReference type="Google" id="ProtNLM"/>
    </source>
</evidence>
<reference evidence="1 2" key="1">
    <citation type="submission" date="2006-10" db="EMBL/GenBank/DDBJ databases">
        <title>The Genome Sequence of Batrachochytrium dendrobatidis JEL423.</title>
        <authorList>
            <consortium name="The Broad Institute Genome Sequencing Platform"/>
            <person name="Birren B."/>
            <person name="Lander E."/>
            <person name="Galagan J."/>
            <person name="Cuomo C."/>
            <person name="Devon K."/>
            <person name="Jaffe D."/>
            <person name="Butler J."/>
            <person name="Alvarez P."/>
            <person name="Gnerre S."/>
            <person name="Grabherr M."/>
            <person name="Kleber M."/>
            <person name="Mauceli E."/>
            <person name="Brockman W."/>
            <person name="Young S."/>
            <person name="LaButti K."/>
            <person name="Sykes S."/>
            <person name="DeCaprio D."/>
            <person name="Crawford M."/>
            <person name="Koehrsen M."/>
            <person name="Engels R."/>
            <person name="Montgomery P."/>
            <person name="Pearson M."/>
            <person name="Howarth C."/>
            <person name="Larson L."/>
            <person name="White J."/>
            <person name="O'Leary S."/>
            <person name="Kodira C."/>
            <person name="Zeng Q."/>
            <person name="Yandava C."/>
            <person name="Alvarado L."/>
            <person name="Longcore J."/>
            <person name="James T."/>
        </authorList>
    </citation>
    <scope>NUCLEOTIDE SEQUENCE [LARGE SCALE GENOMIC DNA]</scope>
    <source>
        <strain evidence="1 2">JEL423</strain>
    </source>
</reference>
<dbReference type="EMBL" id="DS022300">
    <property type="protein sequence ID" value="OAJ35942.1"/>
    <property type="molecule type" value="Genomic_DNA"/>
</dbReference>
<dbReference type="VEuPathDB" id="FungiDB:BDEG_20164"/>
<dbReference type="STRING" id="403673.A0A177W895"/>
<dbReference type="InterPro" id="IPR052270">
    <property type="entry name" value="CACF_protein"/>
</dbReference>
<name>A0A177W895_BATDL</name>
<evidence type="ECO:0000313" key="1">
    <source>
        <dbReference type="EMBL" id="OAJ35942.1"/>
    </source>
</evidence>
<dbReference type="AlphaFoldDB" id="A0A177W895"/>